<dbReference type="Proteomes" id="UP000198211">
    <property type="component" value="Unassembled WGS sequence"/>
</dbReference>
<comment type="caution">
    <text evidence="1">The sequence shown here is derived from an EMBL/GenBank/DDBJ whole genome shotgun (WGS) entry which is preliminary data.</text>
</comment>
<reference evidence="2" key="1">
    <citation type="submission" date="2017-03" db="EMBL/GenBank/DDBJ databases">
        <title>Phytopthora megakarya and P. palmivora, two closely related causual agents of cacao black pod achieved similar genome size and gene model numbers by different mechanisms.</title>
        <authorList>
            <person name="Ali S."/>
            <person name="Shao J."/>
            <person name="Larry D.J."/>
            <person name="Kronmiller B."/>
            <person name="Shen D."/>
            <person name="Strem M.D."/>
            <person name="Melnick R.L."/>
            <person name="Guiltinan M.J."/>
            <person name="Tyler B.M."/>
            <person name="Meinhardt L.W."/>
            <person name="Bailey B.A."/>
        </authorList>
    </citation>
    <scope>NUCLEOTIDE SEQUENCE [LARGE SCALE GENOMIC DNA]</scope>
    <source>
        <strain evidence="2">zdho120</strain>
    </source>
</reference>
<keyword evidence="2" id="KW-1185">Reference proteome</keyword>
<protein>
    <submittedName>
        <fullName evidence="1">Uncharacterized protein</fullName>
    </submittedName>
</protein>
<evidence type="ECO:0000313" key="1">
    <source>
        <dbReference type="EMBL" id="OWZ23676.1"/>
    </source>
</evidence>
<dbReference type="OrthoDB" id="122518at2759"/>
<sequence length="225" mass="25872">MQKIWDLFSGQVTGRADRIDGEWSVEPHTVAEWSRVMQFKVSKRVVEPTKTAQGWKNWLVKMCGHTVTLAVYEYGLAIATAQDRDQFITECIRPEQTDRAGATAECSLREVVEKLREKWGTTFQAHAAVWRMWANQLTRNLNRSTWDAAVQQPPPDNIANLLRLADSQQEEHLAGVFLRDLAPPPRRAIEDPLLELKTWTMKNMPSKFSLGELRVLEKKYRAIVL</sequence>
<accession>A0A225X198</accession>
<proteinExistence type="predicted"/>
<gene>
    <name evidence="1" type="ORF">PHMEG_0001408</name>
</gene>
<name>A0A225X198_9STRA</name>
<dbReference type="AlphaFoldDB" id="A0A225X198"/>
<dbReference type="EMBL" id="NBNE01000050">
    <property type="protein sequence ID" value="OWZ23676.1"/>
    <property type="molecule type" value="Genomic_DNA"/>
</dbReference>
<organism evidence="1 2">
    <name type="scientific">Phytophthora megakarya</name>
    <dbReference type="NCBI Taxonomy" id="4795"/>
    <lineage>
        <taxon>Eukaryota</taxon>
        <taxon>Sar</taxon>
        <taxon>Stramenopiles</taxon>
        <taxon>Oomycota</taxon>
        <taxon>Peronosporomycetes</taxon>
        <taxon>Peronosporales</taxon>
        <taxon>Peronosporaceae</taxon>
        <taxon>Phytophthora</taxon>
    </lineage>
</organism>
<evidence type="ECO:0000313" key="2">
    <source>
        <dbReference type="Proteomes" id="UP000198211"/>
    </source>
</evidence>